<dbReference type="EC" id="2.7.11.1" evidence="1"/>
<dbReference type="InterPro" id="IPR000719">
    <property type="entry name" value="Prot_kinase_dom"/>
</dbReference>
<dbReference type="PANTHER" id="PTHR11909">
    <property type="entry name" value="CASEIN KINASE-RELATED"/>
    <property type="match status" value="1"/>
</dbReference>
<dbReference type="PROSITE" id="PS50011">
    <property type="entry name" value="PROTEIN_KINASE_DOM"/>
    <property type="match status" value="1"/>
</dbReference>
<protein>
    <recommendedName>
        <fullName evidence="1">non-specific serine/threonine protein kinase</fullName>
        <ecNumber evidence="1">2.7.11.1</ecNumber>
    </recommendedName>
</protein>
<evidence type="ECO:0000256" key="2">
    <source>
        <dbReference type="ARBA" id="ARBA00022741"/>
    </source>
</evidence>
<evidence type="ECO:0000256" key="3">
    <source>
        <dbReference type="ARBA" id="ARBA00022840"/>
    </source>
</evidence>
<dbReference type="EMBL" id="MK500393">
    <property type="protein sequence ID" value="QBK88606.1"/>
    <property type="molecule type" value="Genomic_DNA"/>
</dbReference>
<dbReference type="CDD" id="cd14016">
    <property type="entry name" value="STKc_CK1"/>
    <property type="match status" value="1"/>
</dbReference>
<dbReference type="SMART" id="SM00220">
    <property type="entry name" value="S_TKc"/>
    <property type="match status" value="1"/>
</dbReference>
<dbReference type="InterPro" id="IPR050235">
    <property type="entry name" value="CK1_Ser-Thr_kinase"/>
</dbReference>
<evidence type="ECO:0000256" key="1">
    <source>
        <dbReference type="ARBA" id="ARBA00012513"/>
    </source>
</evidence>
<proteinExistence type="predicted"/>
<dbReference type="InterPro" id="IPR008271">
    <property type="entry name" value="Ser/Thr_kinase_AS"/>
</dbReference>
<evidence type="ECO:0000313" key="6">
    <source>
        <dbReference type="EMBL" id="QBK88606.1"/>
    </source>
</evidence>
<dbReference type="InterPro" id="IPR017441">
    <property type="entry name" value="Protein_kinase_ATP_BS"/>
</dbReference>
<dbReference type="InterPro" id="IPR011009">
    <property type="entry name" value="Kinase-like_dom_sf"/>
</dbReference>
<keyword evidence="6" id="KW-0418">Kinase</keyword>
<evidence type="ECO:0000256" key="4">
    <source>
        <dbReference type="PROSITE-ProRule" id="PRU10141"/>
    </source>
</evidence>
<keyword evidence="3 4" id="KW-0067">ATP-binding</keyword>
<dbReference type="PROSITE" id="PS00108">
    <property type="entry name" value="PROTEIN_KINASE_ST"/>
    <property type="match status" value="1"/>
</dbReference>
<gene>
    <name evidence="6" type="ORF">LCMiAC01_02830</name>
</gene>
<dbReference type="GO" id="GO:0004674">
    <property type="term" value="F:protein serine/threonine kinase activity"/>
    <property type="evidence" value="ECO:0007669"/>
    <property type="project" value="UniProtKB-KW"/>
</dbReference>
<keyword evidence="2 4" id="KW-0547">Nucleotide-binding</keyword>
<keyword evidence="6" id="KW-0723">Serine/threonine-protein kinase</keyword>
<dbReference type="PROSITE" id="PS00107">
    <property type="entry name" value="PROTEIN_KINASE_ATP"/>
    <property type="match status" value="1"/>
</dbReference>
<dbReference type="GO" id="GO:0005524">
    <property type="term" value="F:ATP binding"/>
    <property type="evidence" value="ECO:0007669"/>
    <property type="project" value="UniProtKB-UniRule"/>
</dbReference>
<organism evidence="6">
    <name type="scientific">Mimivirus LCMiAC01</name>
    <dbReference type="NCBI Taxonomy" id="2506608"/>
    <lineage>
        <taxon>Viruses</taxon>
        <taxon>Varidnaviria</taxon>
        <taxon>Bamfordvirae</taxon>
        <taxon>Nucleocytoviricota</taxon>
        <taxon>Megaviricetes</taxon>
        <taxon>Imitervirales</taxon>
        <taxon>Mimiviridae</taxon>
        <taxon>Klosneuvirinae</taxon>
    </lineage>
</organism>
<reference evidence="6" key="1">
    <citation type="journal article" date="2019" name="MBio">
        <title>Virus Genomes from Deep Sea Sediments Expand the Ocean Megavirome and Support Independent Origins of Viral Gigantism.</title>
        <authorList>
            <person name="Backstrom D."/>
            <person name="Yutin N."/>
            <person name="Jorgensen S.L."/>
            <person name="Dharamshi J."/>
            <person name="Homa F."/>
            <person name="Zaremba-Niedwiedzka K."/>
            <person name="Spang A."/>
            <person name="Wolf Y.I."/>
            <person name="Koonin E.V."/>
            <person name="Ettema T.J."/>
        </authorList>
    </citation>
    <scope>NUCLEOTIDE SEQUENCE</scope>
</reference>
<feature type="binding site" evidence="4">
    <location>
        <position position="79"/>
    </location>
    <ligand>
        <name>ATP</name>
        <dbReference type="ChEBI" id="CHEBI:30616"/>
    </ligand>
</feature>
<dbReference type="Gene3D" id="1.10.510.10">
    <property type="entry name" value="Transferase(Phosphotransferase) domain 1"/>
    <property type="match status" value="1"/>
</dbReference>
<dbReference type="SUPFAM" id="SSF56112">
    <property type="entry name" value="Protein kinase-like (PK-like)"/>
    <property type="match status" value="1"/>
</dbReference>
<feature type="domain" description="Protein kinase" evidence="5">
    <location>
        <begin position="51"/>
        <end position="329"/>
    </location>
</feature>
<keyword evidence="6" id="KW-0808">Transferase</keyword>
<sequence length="331" mass="39544">MATKHRGNNLILYNEVNISNHLHQNIYNNHKLSYKTPTTKSSEELPIYLKYKLTRRIGSGSFGEVFIAENMDGDEIAVKIEDKIQTPIPRIINEYKIYKYLRKHNFKKGIPRIYGYAETRNYTKMYMELLGPNLEILFNRSNRKFKLSTVLMIAIHMINLLRRLHNTKYIHRDIKPNNFLIGKKHRRDRLYIMDFGLSKKYIQNGKHIKYCDSRSLIGTARYASINMHRGIEPTRRDELESVGYMFIYFLNGVLPWQGLKKVKGIKHVDVIGYKKMNTPLNILCYNLPYCFRQYIEYCRNLKFAENPDYDYLCQLFYTFSRYTGIIPYFEW</sequence>
<accession>A0A481Z1N6</accession>
<dbReference type="Pfam" id="PF00069">
    <property type="entry name" value="Pkinase"/>
    <property type="match status" value="1"/>
</dbReference>
<name>A0A481Z1N6_9VIRU</name>
<evidence type="ECO:0000259" key="5">
    <source>
        <dbReference type="PROSITE" id="PS50011"/>
    </source>
</evidence>